<name>A0A0K8SWY2_LYGHE</name>
<feature type="transmembrane region" description="Helical" evidence="1">
    <location>
        <begin position="86"/>
        <end position="105"/>
    </location>
</feature>
<keyword evidence="1" id="KW-1133">Transmembrane helix</keyword>
<feature type="non-terminal residue" evidence="2">
    <location>
        <position position="115"/>
    </location>
</feature>
<reference evidence="2" key="1">
    <citation type="submission" date="2014-09" db="EMBL/GenBank/DDBJ databases">
        <authorList>
            <person name="Magalhaes I.L.F."/>
            <person name="Oliveira U."/>
            <person name="Santos F.R."/>
            <person name="Vidigal T.H.D.A."/>
            <person name="Brescovit A.D."/>
            <person name="Santos A.J."/>
        </authorList>
    </citation>
    <scope>NUCLEOTIDE SEQUENCE</scope>
</reference>
<keyword evidence="1" id="KW-0812">Transmembrane</keyword>
<accession>A0A0K8SWY2</accession>
<proteinExistence type="predicted"/>
<dbReference type="EMBL" id="GBRD01008008">
    <property type="protein sequence ID" value="JAG57813.1"/>
    <property type="molecule type" value="Transcribed_RNA"/>
</dbReference>
<organism evidence="2">
    <name type="scientific">Lygus hesperus</name>
    <name type="common">Western plant bug</name>
    <dbReference type="NCBI Taxonomy" id="30085"/>
    <lineage>
        <taxon>Eukaryota</taxon>
        <taxon>Metazoa</taxon>
        <taxon>Ecdysozoa</taxon>
        <taxon>Arthropoda</taxon>
        <taxon>Hexapoda</taxon>
        <taxon>Insecta</taxon>
        <taxon>Pterygota</taxon>
        <taxon>Neoptera</taxon>
        <taxon>Paraneoptera</taxon>
        <taxon>Hemiptera</taxon>
        <taxon>Heteroptera</taxon>
        <taxon>Panheteroptera</taxon>
        <taxon>Cimicomorpha</taxon>
        <taxon>Miridae</taxon>
        <taxon>Mirini</taxon>
        <taxon>Lygus</taxon>
    </lineage>
</organism>
<evidence type="ECO:0000256" key="1">
    <source>
        <dbReference type="SAM" id="Phobius"/>
    </source>
</evidence>
<evidence type="ECO:0000313" key="2">
    <source>
        <dbReference type="EMBL" id="JAG57813.1"/>
    </source>
</evidence>
<keyword evidence="1" id="KW-0472">Membrane</keyword>
<sequence>MARKPGLGTSSWKDLKGLAREEALKKGYDENGGAYLKRGGHYVVTRRDIWRPIIFFIDTPGEVFQLVAAAYFSVLNGDMEAASECFHFITMLCNMMLISANLLYYRIIIDNLFTA</sequence>
<dbReference type="AlphaFoldDB" id="A0A0K8SWY2"/>
<protein>
    <submittedName>
        <fullName evidence="2">Uncharacterized protein</fullName>
    </submittedName>
</protein>
<feature type="transmembrane region" description="Helical" evidence="1">
    <location>
        <begin position="53"/>
        <end position="74"/>
    </location>
</feature>